<protein>
    <recommendedName>
        <fullName evidence="1">FAD/NAD(P)-binding domain-containing protein</fullName>
    </recommendedName>
</protein>
<evidence type="ECO:0000259" key="1">
    <source>
        <dbReference type="Pfam" id="PF07992"/>
    </source>
</evidence>
<sequence>MHGYGVTVMDALARPGGMLIGGIPSFRLPRHIIDHDVGVIRSLGVEFIPLVRIGEELSLKEVRSDGVDAVVLATGTWKDLTLDVPGEGVTGYIKCLDFLGALNAGQAVSLSGKVLVVGGGNAAVDAARSALRVGAKQVIVVYRRGREEMPASQEEVESALEEGVELRYLVAPKRVVHEHGKVKGLELMRMELGDIDETGRGRPMPVEGSEFIEAGDYVIPAIGQRSEPFFLKEESISEQGMIRCNENGQVTGCEGVFAAGDAVSGPSTVVEAIASGKAVARQVMNYLDSLGVSFLDADPPAIATLRH</sequence>
<dbReference type="Pfam" id="PF07992">
    <property type="entry name" value="Pyr_redox_2"/>
    <property type="match status" value="1"/>
</dbReference>
<dbReference type="PANTHER" id="PTHR42783">
    <property type="entry name" value="GLUTAMATE SYNTHASE [NADPH] SMALL CHAIN"/>
    <property type="match status" value="1"/>
</dbReference>
<comment type="caution">
    <text evidence="2">The sequence shown here is derived from an EMBL/GenBank/DDBJ whole genome shotgun (WGS) entry which is preliminary data.</text>
</comment>
<dbReference type="PANTHER" id="PTHR42783:SF3">
    <property type="entry name" value="GLUTAMATE SYNTHASE [NADPH] SMALL CHAIN-RELATED"/>
    <property type="match status" value="1"/>
</dbReference>
<dbReference type="Gene3D" id="3.50.50.60">
    <property type="entry name" value="FAD/NAD(P)-binding domain"/>
    <property type="match status" value="2"/>
</dbReference>
<organism evidence="2">
    <name type="scientific">marine sediment metagenome</name>
    <dbReference type="NCBI Taxonomy" id="412755"/>
    <lineage>
        <taxon>unclassified sequences</taxon>
        <taxon>metagenomes</taxon>
        <taxon>ecological metagenomes</taxon>
    </lineage>
</organism>
<dbReference type="PRINTS" id="PR00469">
    <property type="entry name" value="PNDRDTASEII"/>
</dbReference>
<proteinExistence type="predicted"/>
<dbReference type="EMBL" id="BARS01003306">
    <property type="protein sequence ID" value="GAF80824.1"/>
    <property type="molecule type" value="Genomic_DNA"/>
</dbReference>
<feature type="domain" description="FAD/NAD(P)-binding" evidence="1">
    <location>
        <begin position="56"/>
        <end position="276"/>
    </location>
</feature>
<reference evidence="2" key="1">
    <citation type="journal article" date="2014" name="Front. Microbiol.">
        <title>High frequency of phylogenetically diverse reductive dehalogenase-homologous genes in deep subseafloor sedimentary metagenomes.</title>
        <authorList>
            <person name="Kawai M."/>
            <person name="Futagami T."/>
            <person name="Toyoda A."/>
            <person name="Takaki Y."/>
            <person name="Nishi S."/>
            <person name="Hori S."/>
            <person name="Arai W."/>
            <person name="Tsubouchi T."/>
            <person name="Morono Y."/>
            <person name="Uchiyama I."/>
            <person name="Ito T."/>
            <person name="Fujiyama A."/>
            <person name="Inagaki F."/>
            <person name="Takami H."/>
        </authorList>
    </citation>
    <scope>NUCLEOTIDE SEQUENCE</scope>
    <source>
        <strain evidence="2">Expedition CK06-06</strain>
    </source>
</reference>
<gene>
    <name evidence="2" type="ORF">S01H1_06399</name>
</gene>
<dbReference type="InterPro" id="IPR036188">
    <property type="entry name" value="FAD/NAD-bd_sf"/>
</dbReference>
<dbReference type="SUPFAM" id="SSF51971">
    <property type="entry name" value="Nucleotide-binding domain"/>
    <property type="match status" value="1"/>
</dbReference>
<evidence type="ECO:0000313" key="2">
    <source>
        <dbReference type="EMBL" id="GAF80824.1"/>
    </source>
</evidence>
<dbReference type="AlphaFoldDB" id="X0SII7"/>
<dbReference type="GO" id="GO:0016491">
    <property type="term" value="F:oxidoreductase activity"/>
    <property type="evidence" value="ECO:0007669"/>
    <property type="project" value="InterPro"/>
</dbReference>
<accession>X0SII7</accession>
<dbReference type="InterPro" id="IPR023753">
    <property type="entry name" value="FAD/NAD-binding_dom"/>
</dbReference>
<name>X0SII7_9ZZZZ</name>